<dbReference type="InterPro" id="IPR005828">
    <property type="entry name" value="MFS_sugar_transport-like"/>
</dbReference>
<dbReference type="PANTHER" id="PTHR24064">
    <property type="entry name" value="SOLUTE CARRIER FAMILY 22 MEMBER"/>
    <property type="match status" value="1"/>
</dbReference>
<evidence type="ECO:0000256" key="3">
    <source>
        <dbReference type="ARBA" id="ARBA00022989"/>
    </source>
</evidence>
<accession>A0A7I8VNY1</accession>
<evidence type="ECO:0000313" key="6">
    <source>
        <dbReference type="EMBL" id="CAD5117168.1"/>
    </source>
</evidence>
<keyword evidence="7" id="KW-1185">Reference proteome</keyword>
<keyword evidence="4 5" id="KW-0472">Membrane</keyword>
<feature type="transmembrane region" description="Helical" evidence="5">
    <location>
        <begin position="204"/>
        <end position="225"/>
    </location>
</feature>
<dbReference type="AlphaFoldDB" id="A0A7I8VNY1"/>
<evidence type="ECO:0000256" key="1">
    <source>
        <dbReference type="ARBA" id="ARBA00004141"/>
    </source>
</evidence>
<dbReference type="Gene3D" id="1.20.1250.20">
    <property type="entry name" value="MFS general substrate transporter like domains"/>
    <property type="match status" value="1"/>
</dbReference>
<name>A0A7I8VNY1_9ANNE</name>
<keyword evidence="2 5" id="KW-0812">Transmembrane</keyword>
<dbReference type="SUPFAM" id="SSF103473">
    <property type="entry name" value="MFS general substrate transporter"/>
    <property type="match status" value="1"/>
</dbReference>
<dbReference type="GO" id="GO:0022857">
    <property type="term" value="F:transmembrane transporter activity"/>
    <property type="evidence" value="ECO:0007669"/>
    <property type="project" value="InterPro"/>
</dbReference>
<feature type="transmembrane region" description="Helical" evidence="5">
    <location>
        <begin position="61"/>
        <end position="78"/>
    </location>
</feature>
<sequence length="253" mass="28461">MPESPRWLIARKKTSKAISSLKFIAKFNGKYLPENAQVTISKEKEPPFCELFLSPIYRRRIIIISLVWFSNTLIYYGLSLSAGSFVSSIYIEFILNAVIEIPATAFAQFTMHFISRKKSLCASMICSGICLMIIMPLKHRLTIFILELVGKFFLSTAFTVMLLYTSELFPTLIRNWAFGVASCSGRFGSLLSTAISKLSHEIDVHIPMFSFGILSVVIGASVLLLQETKDALLKETIEKKVKPEEDEIALNIQ</sequence>
<gene>
    <name evidence="6" type="ORF">DGYR_LOCUS5724</name>
</gene>
<feature type="transmembrane region" description="Helical" evidence="5">
    <location>
        <begin position="143"/>
        <end position="164"/>
    </location>
</feature>
<comment type="subcellular location">
    <subcellularLocation>
        <location evidence="1">Membrane</location>
        <topology evidence="1">Multi-pass membrane protein</topology>
    </subcellularLocation>
</comment>
<evidence type="ECO:0000256" key="4">
    <source>
        <dbReference type="ARBA" id="ARBA00023136"/>
    </source>
</evidence>
<protein>
    <submittedName>
        <fullName evidence="6">DgyrCDS5970</fullName>
    </submittedName>
</protein>
<evidence type="ECO:0000256" key="5">
    <source>
        <dbReference type="SAM" id="Phobius"/>
    </source>
</evidence>
<organism evidence="6 7">
    <name type="scientific">Dimorphilus gyrociliatus</name>
    <dbReference type="NCBI Taxonomy" id="2664684"/>
    <lineage>
        <taxon>Eukaryota</taxon>
        <taxon>Metazoa</taxon>
        <taxon>Spiralia</taxon>
        <taxon>Lophotrochozoa</taxon>
        <taxon>Annelida</taxon>
        <taxon>Polychaeta</taxon>
        <taxon>Polychaeta incertae sedis</taxon>
        <taxon>Dinophilidae</taxon>
        <taxon>Dimorphilus</taxon>
    </lineage>
</organism>
<proteinExistence type="predicted"/>
<dbReference type="OrthoDB" id="5296287at2759"/>
<dbReference type="EMBL" id="CAJFCJ010000007">
    <property type="protein sequence ID" value="CAD5117168.1"/>
    <property type="molecule type" value="Genomic_DNA"/>
</dbReference>
<evidence type="ECO:0000313" key="7">
    <source>
        <dbReference type="Proteomes" id="UP000549394"/>
    </source>
</evidence>
<evidence type="ECO:0000256" key="2">
    <source>
        <dbReference type="ARBA" id="ARBA00022692"/>
    </source>
</evidence>
<feature type="transmembrane region" description="Helical" evidence="5">
    <location>
        <begin position="84"/>
        <end position="107"/>
    </location>
</feature>
<comment type="caution">
    <text evidence="6">The sequence shown here is derived from an EMBL/GenBank/DDBJ whole genome shotgun (WGS) entry which is preliminary data.</text>
</comment>
<dbReference type="Pfam" id="PF00083">
    <property type="entry name" value="Sugar_tr"/>
    <property type="match status" value="1"/>
</dbReference>
<dbReference type="GO" id="GO:0016020">
    <property type="term" value="C:membrane"/>
    <property type="evidence" value="ECO:0007669"/>
    <property type="project" value="UniProtKB-SubCell"/>
</dbReference>
<reference evidence="6 7" key="1">
    <citation type="submission" date="2020-08" db="EMBL/GenBank/DDBJ databases">
        <authorList>
            <person name="Hejnol A."/>
        </authorList>
    </citation>
    <scope>NUCLEOTIDE SEQUENCE [LARGE SCALE GENOMIC DNA]</scope>
</reference>
<dbReference type="Proteomes" id="UP000549394">
    <property type="component" value="Unassembled WGS sequence"/>
</dbReference>
<keyword evidence="3 5" id="KW-1133">Transmembrane helix</keyword>
<dbReference type="InterPro" id="IPR036259">
    <property type="entry name" value="MFS_trans_sf"/>
</dbReference>